<proteinExistence type="predicted"/>
<dbReference type="InterPro" id="IPR018330">
    <property type="entry name" value="RecT_fam"/>
</dbReference>
<dbReference type="InterPro" id="IPR004590">
    <property type="entry name" value="ssDNA_annealing_RecT"/>
</dbReference>
<dbReference type="NCBIfam" id="TIGR00616">
    <property type="entry name" value="rect"/>
    <property type="match status" value="1"/>
</dbReference>
<accession>A0A5B7T2Q1</accession>
<dbReference type="GO" id="GO:0006259">
    <property type="term" value="P:DNA metabolic process"/>
    <property type="evidence" value="ECO:0007669"/>
    <property type="project" value="InterPro"/>
</dbReference>
<dbReference type="AlphaFoldDB" id="A0A5B7T2Q1"/>
<gene>
    <name evidence="2" type="ORF">FG051_05340</name>
</gene>
<feature type="compositionally biased region" description="Acidic residues" evidence="1">
    <location>
        <begin position="288"/>
        <end position="297"/>
    </location>
</feature>
<dbReference type="EMBL" id="CP040736">
    <property type="protein sequence ID" value="QCX24565.1"/>
    <property type="molecule type" value="Genomic_DNA"/>
</dbReference>
<protein>
    <submittedName>
        <fullName evidence="2">Recombinase RecT</fullName>
    </submittedName>
</protein>
<dbReference type="Proteomes" id="UP000310673">
    <property type="component" value="Chromosome"/>
</dbReference>
<feature type="region of interest" description="Disordered" evidence="1">
    <location>
        <begin position="237"/>
        <end position="297"/>
    </location>
</feature>
<evidence type="ECO:0000313" key="3">
    <source>
        <dbReference type="Proteomes" id="UP000310673"/>
    </source>
</evidence>
<reference evidence="2 3" key="1">
    <citation type="submission" date="2019-05" db="EMBL/GenBank/DDBJ databases">
        <title>Genome Sequence of Lactobacillus futsaii Y97, a Potential Probiotic Strain Isolated from the Futsai of Taiwan.</title>
        <authorList>
            <person name="Du X."/>
        </authorList>
    </citation>
    <scope>NUCLEOTIDE SEQUENCE [LARGE SCALE GENOMIC DNA]</scope>
    <source>
        <strain evidence="2 3">Y97</strain>
    </source>
</reference>
<dbReference type="GO" id="GO:0003677">
    <property type="term" value="F:DNA binding"/>
    <property type="evidence" value="ECO:0007669"/>
    <property type="project" value="InterPro"/>
</dbReference>
<evidence type="ECO:0000256" key="1">
    <source>
        <dbReference type="SAM" id="MobiDB-lite"/>
    </source>
</evidence>
<sequence>MMKDLARIPVKELVRSDTIKSKFDDILGKRAPQFISSIVNIVNSNQDLKNVDQTSVISSALVAASLDLPINQNFGYMYLVPYSGKAQPQMGYKGYIQLAQRSGQYKRLNAISVYKDEFHGWNPLTEELNYTPAFRDRDKDEQPIGYVGSFKLLNGFEKTVFWTHSMIDDHRQKFSKMSGKQQPSGVWATDFDAMALKTVLRNLIGKWGPMSVDMQTAFLTDEETVDDVSNDIKDINATETDGAPASDVSELINNNGSSSKNTKKTSSKTSRKAKENSNQEILDGFEKEIDDDADTNK</sequence>
<dbReference type="Pfam" id="PF03837">
    <property type="entry name" value="RecT"/>
    <property type="match status" value="1"/>
</dbReference>
<organism evidence="2 3">
    <name type="scientific">Companilactobacillus futsaii</name>
    <dbReference type="NCBI Taxonomy" id="938155"/>
    <lineage>
        <taxon>Bacteria</taxon>
        <taxon>Bacillati</taxon>
        <taxon>Bacillota</taxon>
        <taxon>Bacilli</taxon>
        <taxon>Lactobacillales</taxon>
        <taxon>Lactobacillaceae</taxon>
        <taxon>Companilactobacillus</taxon>
    </lineage>
</organism>
<name>A0A5B7T2Q1_9LACO</name>
<dbReference type="KEGG" id="lft:FG051_05340"/>
<feature type="compositionally biased region" description="Basic residues" evidence="1">
    <location>
        <begin position="261"/>
        <end position="271"/>
    </location>
</feature>
<evidence type="ECO:0000313" key="2">
    <source>
        <dbReference type="EMBL" id="QCX24565.1"/>
    </source>
</evidence>